<evidence type="ECO:0000256" key="12">
    <source>
        <dbReference type="ARBA" id="ARBA00023273"/>
    </source>
</evidence>
<evidence type="ECO:0000256" key="2">
    <source>
        <dbReference type="ARBA" id="ARBA00004496"/>
    </source>
</evidence>
<dbReference type="EC" id="2.7.11.1" evidence="4"/>
<dbReference type="GO" id="GO:0007411">
    <property type="term" value="P:axon guidance"/>
    <property type="evidence" value="ECO:0007669"/>
    <property type="project" value="UniProtKB-ARBA"/>
</dbReference>
<dbReference type="GO" id="GO:0004674">
    <property type="term" value="F:protein serine/threonine kinase activity"/>
    <property type="evidence" value="ECO:0007669"/>
    <property type="project" value="UniProtKB-KW"/>
</dbReference>
<dbReference type="GO" id="GO:0009791">
    <property type="term" value="P:post-embryonic development"/>
    <property type="evidence" value="ECO:0007669"/>
    <property type="project" value="UniProtKB-ARBA"/>
</dbReference>
<dbReference type="InterPro" id="IPR000719">
    <property type="entry name" value="Prot_kinase_dom"/>
</dbReference>
<evidence type="ECO:0000256" key="5">
    <source>
        <dbReference type="ARBA" id="ARBA00022473"/>
    </source>
</evidence>
<keyword evidence="6" id="KW-0963">Cytoplasm</keyword>
<dbReference type="FunFam" id="1.10.510.10:FF:000011">
    <property type="entry name" value="Non-specific serine/threonine protein kinase"/>
    <property type="match status" value="1"/>
</dbReference>
<keyword evidence="7 19" id="KW-0723">Serine/threonine-protein kinase</keyword>
<dbReference type="GO" id="GO:0005829">
    <property type="term" value="C:cytosol"/>
    <property type="evidence" value="ECO:0007669"/>
    <property type="project" value="UniProtKB-ARBA"/>
</dbReference>
<dbReference type="GO" id="GO:0030424">
    <property type="term" value="C:axon"/>
    <property type="evidence" value="ECO:0007669"/>
    <property type="project" value="UniProtKB-SubCell"/>
</dbReference>
<dbReference type="FunFam" id="3.90.810.10:FF:000005">
    <property type="entry name" value="Non-specific serine/threonine protein kinase"/>
    <property type="match status" value="1"/>
</dbReference>
<dbReference type="GO" id="GO:0016477">
    <property type="term" value="P:cell migration"/>
    <property type="evidence" value="ECO:0007669"/>
    <property type="project" value="UniProtKB-ARBA"/>
</dbReference>
<dbReference type="CDD" id="cd01093">
    <property type="entry name" value="CRIB_PAK_like"/>
    <property type="match status" value="1"/>
</dbReference>
<feature type="compositionally biased region" description="Polar residues" evidence="16">
    <location>
        <begin position="170"/>
        <end position="186"/>
    </location>
</feature>
<feature type="compositionally biased region" description="Basic and acidic residues" evidence="16">
    <location>
        <begin position="34"/>
        <end position="44"/>
    </location>
</feature>
<comment type="similarity">
    <text evidence="3">Belongs to the protein kinase superfamily. STE Ser/Thr protein kinase family. STE20 subfamily.</text>
</comment>
<evidence type="ECO:0000256" key="14">
    <source>
        <dbReference type="ARBA" id="ARBA00048679"/>
    </source>
</evidence>
<feature type="domain" description="Protein kinase" evidence="17">
    <location>
        <begin position="299"/>
        <end position="550"/>
    </location>
</feature>
<dbReference type="InterPro" id="IPR008271">
    <property type="entry name" value="Ser/Thr_kinase_AS"/>
</dbReference>
<keyword evidence="10 19" id="KW-0418">Kinase</keyword>
<evidence type="ECO:0000256" key="15">
    <source>
        <dbReference type="PROSITE-ProRule" id="PRU10141"/>
    </source>
</evidence>
<evidence type="ECO:0000256" key="16">
    <source>
        <dbReference type="SAM" id="MobiDB-lite"/>
    </source>
</evidence>
<dbReference type="FunFam" id="3.30.200.20:FF:000705">
    <property type="entry name" value="Non-specific serine/threonine protein kinase"/>
    <property type="match status" value="1"/>
</dbReference>
<feature type="domain" description="CRIB" evidence="18">
    <location>
        <begin position="67"/>
        <end position="80"/>
    </location>
</feature>
<proteinExistence type="inferred from homology"/>
<dbReference type="GO" id="GO:0034329">
    <property type="term" value="P:cell junction assembly"/>
    <property type="evidence" value="ECO:0007669"/>
    <property type="project" value="UniProtKB-ARBA"/>
</dbReference>
<dbReference type="GO" id="GO:0005524">
    <property type="term" value="F:ATP binding"/>
    <property type="evidence" value="ECO:0007669"/>
    <property type="project" value="UniProtKB-UniRule"/>
</dbReference>
<evidence type="ECO:0000256" key="4">
    <source>
        <dbReference type="ARBA" id="ARBA00012513"/>
    </source>
</evidence>
<dbReference type="InterPro" id="IPR017441">
    <property type="entry name" value="Protein_kinase_ATP_BS"/>
</dbReference>
<dbReference type="AlphaFoldDB" id="A0A6M2DC85"/>
<dbReference type="InterPro" id="IPR033923">
    <property type="entry name" value="PAK_BD"/>
</dbReference>
<dbReference type="PROSITE" id="PS50108">
    <property type="entry name" value="CRIB"/>
    <property type="match status" value="1"/>
</dbReference>
<feature type="binding site" evidence="15">
    <location>
        <position position="328"/>
    </location>
    <ligand>
        <name>ATP</name>
        <dbReference type="ChEBI" id="CHEBI:30616"/>
    </ligand>
</feature>
<keyword evidence="5" id="KW-0217">Developmental protein</keyword>
<comment type="catalytic activity">
    <reaction evidence="14">
        <text>L-seryl-[protein] + ATP = O-phospho-L-seryl-[protein] + ADP + H(+)</text>
        <dbReference type="Rhea" id="RHEA:17989"/>
        <dbReference type="Rhea" id="RHEA-COMP:9863"/>
        <dbReference type="Rhea" id="RHEA-COMP:11604"/>
        <dbReference type="ChEBI" id="CHEBI:15378"/>
        <dbReference type="ChEBI" id="CHEBI:29999"/>
        <dbReference type="ChEBI" id="CHEBI:30616"/>
        <dbReference type="ChEBI" id="CHEBI:83421"/>
        <dbReference type="ChEBI" id="CHEBI:456216"/>
        <dbReference type="EC" id="2.7.11.1"/>
    </reaction>
</comment>
<accession>A0A6M2DC85</accession>
<name>A0A6M2DC85_XENCH</name>
<dbReference type="CDD" id="cd06647">
    <property type="entry name" value="STKc_PAK_I"/>
    <property type="match status" value="1"/>
</dbReference>
<dbReference type="PROSITE" id="PS00108">
    <property type="entry name" value="PROTEIN_KINASE_ST"/>
    <property type="match status" value="1"/>
</dbReference>
<evidence type="ECO:0000256" key="3">
    <source>
        <dbReference type="ARBA" id="ARBA00008874"/>
    </source>
</evidence>
<evidence type="ECO:0000259" key="17">
    <source>
        <dbReference type="PROSITE" id="PS50011"/>
    </source>
</evidence>
<dbReference type="InterPro" id="IPR011009">
    <property type="entry name" value="Kinase-like_dom_sf"/>
</dbReference>
<evidence type="ECO:0000256" key="11">
    <source>
        <dbReference type="ARBA" id="ARBA00022840"/>
    </source>
</evidence>
<dbReference type="PROSITE" id="PS00107">
    <property type="entry name" value="PROTEIN_KINASE_ATP"/>
    <property type="match status" value="1"/>
</dbReference>
<feature type="region of interest" description="Disordered" evidence="16">
    <location>
        <begin position="244"/>
        <end position="277"/>
    </location>
</feature>
<dbReference type="SUPFAM" id="SSF56112">
    <property type="entry name" value="Protein kinase-like (PK-like)"/>
    <property type="match status" value="1"/>
</dbReference>
<comment type="subcellular location">
    <subcellularLocation>
        <location evidence="1">Cell projection</location>
        <location evidence="1">Axon</location>
    </subcellularLocation>
    <subcellularLocation>
        <location evidence="2">Cytoplasm</location>
    </subcellularLocation>
</comment>
<feature type="compositionally biased region" description="Low complexity" evidence="16">
    <location>
        <begin position="137"/>
        <end position="165"/>
    </location>
</feature>
<keyword evidence="12" id="KW-0966">Cell projection</keyword>
<evidence type="ECO:0000313" key="19">
    <source>
        <dbReference type="EMBL" id="NOV43795.1"/>
    </source>
</evidence>
<evidence type="ECO:0000259" key="18">
    <source>
        <dbReference type="PROSITE" id="PS50108"/>
    </source>
</evidence>
<dbReference type="SMART" id="SM00285">
    <property type="entry name" value="PBD"/>
    <property type="match status" value="1"/>
</dbReference>
<sequence>MSSDEDKPPAPPVRLTSNRGGERGDSISTVDMRPLPKEPEDVNEKKKKTLKAKIKSVKPHSENKPNISYPTNFEHTIHVGFDPVTGEFTGMPEDWAKLLVSSTITKQEQKKNPQAVLDVLKWYDNSQQSPTSKYMTHGHTTTHSGSSLSRVSSSSPSSTTPTDSEGGSGNLLQCTLPVPSSVNSGQDSYIISETRDLEEPPAPPVASRPERTKSIYTKPVEENITPLLPLKATLDNNKNAAVSPVHNMANSNNSITTTQQTPTNKTRVPQQNRPKKMSDEEILERLRTIVSVGDPNRKYTRMEKIGQGASGTVYTAIETSTGMEVAIKQMHLAQQPKKELIINEILVMRENKHPNVVNYLDSYLVSEELWVVMEYLPGGSLTDVVTETCMDEGQIAAVCREVLQALDFLHSNQVIHRDIKSDNILLGLDGSVKLTDFGFCAQISPEQNKRTTMVGTPYWMAPEVVTRKLYGPKVDLWSLGIMAIEMIEGEPPYLNENPLKALYLIATNGKPEIKEKEKLSLVFRDFLDQCLEVEVERRATALELLKHPFLKLARPLASLTPLIMAAKEAAKSH</sequence>
<evidence type="ECO:0000256" key="10">
    <source>
        <dbReference type="ARBA" id="ARBA00022777"/>
    </source>
</evidence>
<dbReference type="EMBL" id="GIIL01000069">
    <property type="protein sequence ID" value="NOV43795.1"/>
    <property type="molecule type" value="Transcribed_RNA"/>
</dbReference>
<organism evidence="19">
    <name type="scientific">Xenopsylla cheopis</name>
    <name type="common">Oriental rat flea</name>
    <name type="synonym">Pulex cheopis</name>
    <dbReference type="NCBI Taxonomy" id="163159"/>
    <lineage>
        <taxon>Eukaryota</taxon>
        <taxon>Metazoa</taxon>
        <taxon>Ecdysozoa</taxon>
        <taxon>Arthropoda</taxon>
        <taxon>Hexapoda</taxon>
        <taxon>Insecta</taxon>
        <taxon>Pterygota</taxon>
        <taxon>Neoptera</taxon>
        <taxon>Endopterygota</taxon>
        <taxon>Siphonaptera</taxon>
        <taxon>Pulicidae</taxon>
        <taxon>Xenopsyllinae</taxon>
        <taxon>Xenopsylla</taxon>
    </lineage>
</organism>
<evidence type="ECO:0000256" key="8">
    <source>
        <dbReference type="ARBA" id="ARBA00022679"/>
    </source>
</evidence>
<reference evidence="19" key="1">
    <citation type="submission" date="2020-03" db="EMBL/GenBank/DDBJ databases">
        <title>Transcriptomic Profiling of the Digestive Tract of the Rat Flea, Xenopsylla cheopis, Following Blood Feeding and Infection with Yersinia pestis.</title>
        <authorList>
            <person name="Bland D.M."/>
            <person name="Martens C.A."/>
            <person name="Virtaneva K."/>
            <person name="Kanakabandi K."/>
            <person name="Long D."/>
            <person name="Rosenke R."/>
            <person name="Saturday G.A."/>
            <person name="Hoyt F.H."/>
            <person name="Bruno D.P."/>
            <person name="Ribeiro J.M.C."/>
            <person name="Hinnebusch J."/>
        </authorList>
    </citation>
    <scope>NUCLEOTIDE SEQUENCE</scope>
</reference>
<dbReference type="Gene3D" id="3.30.200.20">
    <property type="entry name" value="Phosphorylase Kinase, domain 1"/>
    <property type="match status" value="1"/>
</dbReference>
<dbReference type="GO" id="GO:0030054">
    <property type="term" value="C:cell junction"/>
    <property type="evidence" value="ECO:0007669"/>
    <property type="project" value="UniProtKB-ARBA"/>
</dbReference>
<dbReference type="SMART" id="SM00220">
    <property type="entry name" value="S_TKc"/>
    <property type="match status" value="1"/>
</dbReference>
<keyword evidence="9 15" id="KW-0547">Nucleotide-binding</keyword>
<evidence type="ECO:0000256" key="1">
    <source>
        <dbReference type="ARBA" id="ARBA00004489"/>
    </source>
</evidence>
<evidence type="ECO:0000256" key="7">
    <source>
        <dbReference type="ARBA" id="ARBA00022527"/>
    </source>
</evidence>
<feature type="compositionally biased region" description="Low complexity" evidence="16">
    <location>
        <begin position="250"/>
        <end position="266"/>
    </location>
</feature>
<dbReference type="PANTHER" id="PTHR45832:SF22">
    <property type="entry name" value="SERINE_THREONINE-PROTEIN KINASE SAMKA-RELATED"/>
    <property type="match status" value="1"/>
</dbReference>
<dbReference type="Pfam" id="PF00786">
    <property type="entry name" value="PBD"/>
    <property type="match status" value="1"/>
</dbReference>
<dbReference type="Pfam" id="PF00069">
    <property type="entry name" value="Pkinase"/>
    <property type="match status" value="1"/>
</dbReference>
<evidence type="ECO:0000256" key="13">
    <source>
        <dbReference type="ARBA" id="ARBA00047899"/>
    </source>
</evidence>
<dbReference type="InterPro" id="IPR036936">
    <property type="entry name" value="CRIB_dom_sf"/>
</dbReference>
<comment type="catalytic activity">
    <reaction evidence="13">
        <text>L-threonyl-[protein] + ATP = O-phospho-L-threonyl-[protein] + ADP + H(+)</text>
        <dbReference type="Rhea" id="RHEA:46608"/>
        <dbReference type="Rhea" id="RHEA-COMP:11060"/>
        <dbReference type="Rhea" id="RHEA-COMP:11605"/>
        <dbReference type="ChEBI" id="CHEBI:15378"/>
        <dbReference type="ChEBI" id="CHEBI:30013"/>
        <dbReference type="ChEBI" id="CHEBI:30616"/>
        <dbReference type="ChEBI" id="CHEBI:61977"/>
        <dbReference type="ChEBI" id="CHEBI:456216"/>
        <dbReference type="EC" id="2.7.11.1"/>
    </reaction>
</comment>
<dbReference type="Gene3D" id="3.90.810.10">
    <property type="entry name" value="CRIB domain"/>
    <property type="match status" value="1"/>
</dbReference>
<dbReference type="Gene3D" id="1.10.510.10">
    <property type="entry name" value="Transferase(Phosphotransferase) domain 1"/>
    <property type="match status" value="1"/>
</dbReference>
<feature type="region of interest" description="Disordered" evidence="16">
    <location>
        <begin position="1"/>
        <end position="69"/>
    </location>
</feature>
<dbReference type="GO" id="GO:0005886">
    <property type="term" value="C:plasma membrane"/>
    <property type="evidence" value="ECO:0007669"/>
    <property type="project" value="UniProtKB-ARBA"/>
</dbReference>
<evidence type="ECO:0000256" key="6">
    <source>
        <dbReference type="ARBA" id="ARBA00022490"/>
    </source>
</evidence>
<evidence type="ECO:0000256" key="9">
    <source>
        <dbReference type="ARBA" id="ARBA00022741"/>
    </source>
</evidence>
<protein>
    <recommendedName>
        <fullName evidence="4">non-specific serine/threonine protein kinase</fullName>
        <ecNumber evidence="4">2.7.11.1</ecNumber>
    </recommendedName>
</protein>
<keyword evidence="8" id="KW-0808">Transferase</keyword>
<dbReference type="InterPro" id="IPR051931">
    <property type="entry name" value="PAK3-like"/>
</dbReference>
<dbReference type="GO" id="GO:0009887">
    <property type="term" value="P:animal organ morphogenesis"/>
    <property type="evidence" value="ECO:0007669"/>
    <property type="project" value="UniProtKB-ARBA"/>
</dbReference>
<dbReference type="PROSITE" id="PS50011">
    <property type="entry name" value="PROTEIN_KINASE_DOM"/>
    <property type="match status" value="1"/>
</dbReference>
<keyword evidence="11 15" id="KW-0067">ATP-binding</keyword>
<feature type="region of interest" description="Disordered" evidence="16">
    <location>
        <begin position="128"/>
        <end position="186"/>
    </location>
</feature>
<dbReference type="InterPro" id="IPR000095">
    <property type="entry name" value="CRIB_dom"/>
</dbReference>
<dbReference type="GO" id="GO:0048598">
    <property type="term" value="P:embryonic morphogenesis"/>
    <property type="evidence" value="ECO:0007669"/>
    <property type="project" value="UniProtKB-ARBA"/>
</dbReference>
<dbReference type="PANTHER" id="PTHR45832">
    <property type="entry name" value="SERINE/THREONINE-PROTEIN KINASE SAMKA-RELATED-RELATED"/>
    <property type="match status" value="1"/>
</dbReference>
<feature type="compositionally biased region" description="Basic residues" evidence="16">
    <location>
        <begin position="45"/>
        <end position="58"/>
    </location>
</feature>